<dbReference type="InterPro" id="IPR002132">
    <property type="entry name" value="Ribosomal_uL5"/>
</dbReference>
<keyword evidence="5" id="KW-0820">tRNA-binding</keyword>
<feature type="domain" description="Large ribosomal subunit protein uL5 C-terminal" evidence="8">
    <location>
        <begin position="91"/>
        <end position="182"/>
    </location>
</feature>
<dbReference type="GO" id="GO:1990904">
    <property type="term" value="C:ribonucleoprotein complex"/>
    <property type="evidence" value="ECO:0007669"/>
    <property type="project" value="UniProtKB-KW"/>
</dbReference>
<dbReference type="STRING" id="1801663.A2175_00655"/>
<gene>
    <name evidence="5" type="primary">rplE</name>
    <name evidence="9" type="ORF">A2175_00655</name>
</gene>
<evidence type="ECO:0000313" key="10">
    <source>
        <dbReference type="Proteomes" id="UP000176755"/>
    </source>
</evidence>
<comment type="similarity">
    <text evidence="1 5 6">Belongs to the universal ribosomal protein uL5 family.</text>
</comment>
<dbReference type="InterPro" id="IPR020930">
    <property type="entry name" value="Ribosomal_uL5_bac-type"/>
</dbReference>
<evidence type="ECO:0000259" key="7">
    <source>
        <dbReference type="Pfam" id="PF00281"/>
    </source>
</evidence>
<keyword evidence="5" id="KW-0694">RNA-binding</keyword>
<comment type="caution">
    <text evidence="9">The sequence shown here is derived from an EMBL/GenBank/DDBJ whole genome shotgun (WGS) entry which is preliminary data.</text>
</comment>
<dbReference type="SUPFAM" id="SSF55282">
    <property type="entry name" value="RL5-like"/>
    <property type="match status" value="1"/>
</dbReference>
<dbReference type="FunFam" id="3.30.1440.10:FF:000001">
    <property type="entry name" value="50S ribosomal protein L5"/>
    <property type="match status" value="1"/>
</dbReference>
<dbReference type="GO" id="GO:0003735">
    <property type="term" value="F:structural constituent of ribosome"/>
    <property type="evidence" value="ECO:0007669"/>
    <property type="project" value="InterPro"/>
</dbReference>
<accession>A0A1G2E0C0</accession>
<name>A0A1G2E0C0_9BACT</name>
<dbReference type="InterPro" id="IPR022803">
    <property type="entry name" value="Ribosomal_uL5_dom_sf"/>
</dbReference>
<evidence type="ECO:0000256" key="5">
    <source>
        <dbReference type="HAMAP-Rule" id="MF_01333"/>
    </source>
</evidence>
<evidence type="ECO:0000313" key="9">
    <source>
        <dbReference type="EMBL" id="OGZ18780.1"/>
    </source>
</evidence>
<keyword evidence="5" id="KW-0699">rRNA-binding</keyword>
<dbReference type="Pfam" id="PF00281">
    <property type="entry name" value="Ribosomal_L5"/>
    <property type="match status" value="1"/>
</dbReference>
<comment type="subunit">
    <text evidence="5">Part of the 50S ribosomal subunit; part of the 5S rRNA/L5/L18/L25 subcomplex. Contacts the 5S rRNA and the P site tRNA. Forms a bridge to the 30S subunit in the 70S ribosome.</text>
</comment>
<dbReference type="NCBIfam" id="NF000585">
    <property type="entry name" value="PRK00010.1"/>
    <property type="match status" value="1"/>
</dbReference>
<dbReference type="Pfam" id="PF00673">
    <property type="entry name" value="Ribosomal_L5_C"/>
    <property type="match status" value="1"/>
</dbReference>
<keyword evidence="2 5" id="KW-0689">Ribosomal protein</keyword>
<evidence type="ECO:0000256" key="4">
    <source>
        <dbReference type="ARBA" id="ARBA00035245"/>
    </source>
</evidence>
<dbReference type="Proteomes" id="UP000176755">
    <property type="component" value="Unassembled WGS sequence"/>
</dbReference>
<organism evidence="9 10">
    <name type="scientific">Candidatus Nealsonbacteria bacterium RBG_13_42_11</name>
    <dbReference type="NCBI Taxonomy" id="1801663"/>
    <lineage>
        <taxon>Bacteria</taxon>
        <taxon>Candidatus Nealsoniibacteriota</taxon>
    </lineage>
</organism>
<dbReference type="InterPro" id="IPR020929">
    <property type="entry name" value="Ribosomal_uL5_CS"/>
</dbReference>
<evidence type="ECO:0000256" key="6">
    <source>
        <dbReference type="RuleBase" id="RU003930"/>
    </source>
</evidence>
<dbReference type="InterPro" id="IPR031310">
    <property type="entry name" value="Ribosomal_uL5_N"/>
</dbReference>
<reference evidence="9 10" key="1">
    <citation type="journal article" date="2016" name="Nat. Commun.">
        <title>Thousands of microbial genomes shed light on interconnected biogeochemical processes in an aquifer system.</title>
        <authorList>
            <person name="Anantharaman K."/>
            <person name="Brown C.T."/>
            <person name="Hug L.A."/>
            <person name="Sharon I."/>
            <person name="Castelle C.J."/>
            <person name="Probst A.J."/>
            <person name="Thomas B.C."/>
            <person name="Singh A."/>
            <person name="Wilkins M.J."/>
            <person name="Karaoz U."/>
            <person name="Brodie E.L."/>
            <person name="Williams K.H."/>
            <person name="Hubbard S.S."/>
            <person name="Banfield J.F."/>
        </authorList>
    </citation>
    <scope>NUCLEOTIDE SEQUENCE [LARGE SCALE GENOMIC DNA]</scope>
</reference>
<dbReference type="Gene3D" id="3.30.1440.10">
    <property type="match status" value="1"/>
</dbReference>
<dbReference type="EMBL" id="MHLY01000007">
    <property type="protein sequence ID" value="OGZ18780.1"/>
    <property type="molecule type" value="Genomic_DNA"/>
</dbReference>
<comment type="function">
    <text evidence="5">This is 1 of the proteins that bind and probably mediate the attachment of the 5S RNA into the large ribosomal subunit, where it forms part of the central protuberance. In the 70S ribosome it contacts protein S13 of the 30S subunit (bridge B1b), connecting the 2 subunits; this bridge is implicated in subunit movement. Contacts the P site tRNA; the 5S rRNA and some of its associated proteins might help stabilize positioning of ribosome-bound tRNAs.</text>
</comment>
<sequence length="187" mass="20971">MIHLIEKYNTEVIPAMMQKFGYKNKMAVPKIVKVVVNTGFGREVAGKAVEEQKKIAEFIAAELTLICGQRAVKTLSKKSIASFKIREGMALGAKVTLRGKKMVDFLERLIHLVLPRTRDFKGIERKSMDRNGNLNVAVREHIVFPEILPEKAKNIFGLEVTVVTTAKKQEEGLELLKLLGFPIKPAD</sequence>
<dbReference type="PANTHER" id="PTHR11994">
    <property type="entry name" value="60S RIBOSOMAL PROTEIN L11-RELATED"/>
    <property type="match status" value="1"/>
</dbReference>
<dbReference type="PIRSF" id="PIRSF002161">
    <property type="entry name" value="Ribosomal_L5"/>
    <property type="match status" value="1"/>
</dbReference>
<keyword evidence="3 5" id="KW-0687">Ribonucleoprotein</keyword>
<dbReference type="PROSITE" id="PS00358">
    <property type="entry name" value="RIBOSOMAL_L5"/>
    <property type="match status" value="1"/>
</dbReference>
<dbReference type="AlphaFoldDB" id="A0A1G2E0C0"/>
<evidence type="ECO:0000256" key="2">
    <source>
        <dbReference type="ARBA" id="ARBA00022980"/>
    </source>
</evidence>
<evidence type="ECO:0000256" key="1">
    <source>
        <dbReference type="ARBA" id="ARBA00008553"/>
    </source>
</evidence>
<feature type="domain" description="Large ribosomal subunit protein uL5 N-terminal" evidence="7">
    <location>
        <begin position="24"/>
        <end position="86"/>
    </location>
</feature>
<dbReference type="HAMAP" id="MF_01333_B">
    <property type="entry name" value="Ribosomal_uL5_B"/>
    <property type="match status" value="1"/>
</dbReference>
<dbReference type="GO" id="GO:0005840">
    <property type="term" value="C:ribosome"/>
    <property type="evidence" value="ECO:0007669"/>
    <property type="project" value="UniProtKB-KW"/>
</dbReference>
<dbReference type="GO" id="GO:0000049">
    <property type="term" value="F:tRNA binding"/>
    <property type="evidence" value="ECO:0007669"/>
    <property type="project" value="UniProtKB-UniRule"/>
</dbReference>
<proteinExistence type="inferred from homology"/>
<dbReference type="GO" id="GO:0006412">
    <property type="term" value="P:translation"/>
    <property type="evidence" value="ECO:0007669"/>
    <property type="project" value="UniProtKB-UniRule"/>
</dbReference>
<evidence type="ECO:0000259" key="8">
    <source>
        <dbReference type="Pfam" id="PF00673"/>
    </source>
</evidence>
<dbReference type="GO" id="GO:0019843">
    <property type="term" value="F:rRNA binding"/>
    <property type="evidence" value="ECO:0007669"/>
    <property type="project" value="UniProtKB-UniRule"/>
</dbReference>
<evidence type="ECO:0000256" key="3">
    <source>
        <dbReference type="ARBA" id="ARBA00023274"/>
    </source>
</evidence>
<dbReference type="InterPro" id="IPR031309">
    <property type="entry name" value="Ribosomal_uL5_C"/>
</dbReference>
<protein>
    <recommendedName>
        <fullName evidence="4 5">Large ribosomal subunit protein uL5</fullName>
    </recommendedName>
</protein>